<comment type="subcellular location">
    <subcellularLocation>
        <location evidence="1 9">Cell membrane</location>
        <topology evidence="1 9">Single-pass membrane protein</topology>
    </subcellularLocation>
</comment>
<dbReference type="InterPro" id="IPR003369">
    <property type="entry name" value="TatA/B/E"/>
</dbReference>
<dbReference type="PANTHER" id="PTHR42982:SF1">
    <property type="entry name" value="SEC-INDEPENDENT PROTEIN TRANSLOCASE PROTEIN TATA"/>
    <property type="match status" value="1"/>
</dbReference>
<keyword evidence="3 9" id="KW-1003">Cell membrane</keyword>
<dbReference type="InterPro" id="IPR006312">
    <property type="entry name" value="TatA/E"/>
</dbReference>
<dbReference type="Proteomes" id="UP000236075">
    <property type="component" value="Unassembled WGS sequence"/>
</dbReference>
<dbReference type="EMBL" id="PJKN01000002">
    <property type="protein sequence ID" value="PNC57138.1"/>
    <property type="molecule type" value="Genomic_DNA"/>
</dbReference>
<evidence type="ECO:0000313" key="12">
    <source>
        <dbReference type="EMBL" id="PND05299.1"/>
    </source>
</evidence>
<dbReference type="AlphaFoldDB" id="A0AAP8NM34"/>
<evidence type="ECO:0000256" key="2">
    <source>
        <dbReference type="ARBA" id="ARBA00022448"/>
    </source>
</evidence>
<dbReference type="GO" id="GO:0033281">
    <property type="term" value="C:TAT protein transport complex"/>
    <property type="evidence" value="ECO:0007669"/>
    <property type="project" value="UniProtKB-UniRule"/>
</dbReference>
<comment type="caution">
    <text evidence="11">The sequence shown here is derived from an EMBL/GenBank/DDBJ whole genome shotgun (WGS) entry which is preliminary data.</text>
</comment>
<dbReference type="Pfam" id="PF02416">
    <property type="entry name" value="TatA_B_E"/>
    <property type="match status" value="1"/>
</dbReference>
<keyword evidence="5 9" id="KW-0653">Protein transport</keyword>
<comment type="similarity">
    <text evidence="9">Belongs to the TatA/E family.</text>
</comment>
<evidence type="ECO:0000313" key="14">
    <source>
        <dbReference type="Proteomes" id="UP000236075"/>
    </source>
</evidence>
<evidence type="ECO:0000313" key="13">
    <source>
        <dbReference type="Proteomes" id="UP000235914"/>
    </source>
</evidence>
<evidence type="ECO:0000256" key="8">
    <source>
        <dbReference type="ARBA" id="ARBA00023136"/>
    </source>
</evidence>
<name>A0AAP8NM34_9BACT</name>
<feature type="region of interest" description="Disordered" evidence="10">
    <location>
        <begin position="51"/>
        <end position="93"/>
    </location>
</feature>
<feature type="transmembrane region" description="Helical" evidence="9">
    <location>
        <begin position="6"/>
        <end position="22"/>
    </location>
</feature>
<evidence type="ECO:0000256" key="10">
    <source>
        <dbReference type="SAM" id="MobiDB-lite"/>
    </source>
</evidence>
<dbReference type="Gene3D" id="1.20.5.3310">
    <property type="match status" value="1"/>
</dbReference>
<dbReference type="PANTHER" id="PTHR42982">
    <property type="entry name" value="SEC-INDEPENDENT PROTEIN TRANSLOCASE PROTEIN TATA"/>
    <property type="match status" value="1"/>
</dbReference>
<keyword evidence="6 9" id="KW-1133">Transmembrane helix</keyword>
<comment type="subunit">
    <text evidence="9">Forms a complex with TatC.</text>
</comment>
<dbReference type="Proteomes" id="UP000235914">
    <property type="component" value="Unassembled WGS sequence"/>
</dbReference>
<dbReference type="EMBL" id="PJLB01000004">
    <property type="protein sequence ID" value="PND05299.1"/>
    <property type="molecule type" value="Genomic_DNA"/>
</dbReference>
<reference evidence="13 14" key="1">
    <citation type="journal article" date="2017" name="BMC Genomics">
        <title>Genome sequencing of 39 Akkermansia muciniphila isolates reveals its population structure, genomic and functional diverisity, and global distribution in mammalian gut microbiotas.</title>
        <authorList>
            <person name="Guo X."/>
            <person name="Li S."/>
            <person name="Zhang J."/>
            <person name="Wu F."/>
            <person name="Li X."/>
            <person name="Wu D."/>
            <person name="Zhang M."/>
            <person name="Ou Z."/>
            <person name="Jie Z."/>
            <person name="Yan Q."/>
            <person name="Li P."/>
            <person name="Yi J."/>
            <person name="Peng Y."/>
        </authorList>
    </citation>
    <scope>NUCLEOTIDE SEQUENCE [LARGE SCALE GENOMIC DNA]</scope>
    <source>
        <strain evidence="12 14">GP28</strain>
        <strain evidence="11 13">GP43</strain>
    </source>
</reference>
<keyword evidence="4 9" id="KW-0812">Transmembrane</keyword>
<evidence type="ECO:0000256" key="6">
    <source>
        <dbReference type="ARBA" id="ARBA00022989"/>
    </source>
</evidence>
<evidence type="ECO:0000256" key="4">
    <source>
        <dbReference type="ARBA" id="ARBA00022692"/>
    </source>
</evidence>
<feature type="compositionally biased region" description="Basic and acidic residues" evidence="10">
    <location>
        <begin position="81"/>
        <end position="93"/>
    </location>
</feature>
<keyword evidence="2 9" id="KW-0813">Transport</keyword>
<dbReference type="GO" id="GO:0043953">
    <property type="term" value="P:protein transport by the Tat complex"/>
    <property type="evidence" value="ECO:0007669"/>
    <property type="project" value="UniProtKB-UniRule"/>
</dbReference>
<protein>
    <recommendedName>
        <fullName evidence="9">Sec-independent protein translocase protein TatA</fullName>
    </recommendedName>
</protein>
<evidence type="ECO:0000256" key="9">
    <source>
        <dbReference type="HAMAP-Rule" id="MF_00236"/>
    </source>
</evidence>
<accession>A0AAP8NM34</accession>
<keyword evidence="7 9" id="KW-0811">Translocation</keyword>
<gene>
    <name evidence="9" type="primary">tatA</name>
    <name evidence="12" type="ORF">CXT95_02005</name>
    <name evidence="11" type="ORF">CXU09_03730</name>
</gene>
<evidence type="ECO:0000256" key="3">
    <source>
        <dbReference type="ARBA" id="ARBA00022475"/>
    </source>
</evidence>
<dbReference type="HAMAP" id="MF_00236">
    <property type="entry name" value="TatA_E"/>
    <property type="match status" value="1"/>
</dbReference>
<dbReference type="GO" id="GO:0008320">
    <property type="term" value="F:protein transmembrane transporter activity"/>
    <property type="evidence" value="ECO:0007669"/>
    <property type="project" value="UniProtKB-UniRule"/>
</dbReference>
<organism evidence="11 13">
    <name type="scientific">Akkermansia muciniphila</name>
    <dbReference type="NCBI Taxonomy" id="239935"/>
    <lineage>
        <taxon>Bacteria</taxon>
        <taxon>Pseudomonadati</taxon>
        <taxon>Verrucomicrobiota</taxon>
        <taxon>Verrucomicrobiia</taxon>
        <taxon>Verrucomicrobiales</taxon>
        <taxon>Akkermansiaceae</taxon>
        <taxon>Akkermansia</taxon>
    </lineage>
</organism>
<keyword evidence="8 9" id="KW-0472">Membrane</keyword>
<evidence type="ECO:0000256" key="1">
    <source>
        <dbReference type="ARBA" id="ARBA00004162"/>
    </source>
</evidence>
<dbReference type="NCBIfam" id="TIGR01411">
    <property type="entry name" value="tatAE"/>
    <property type="match status" value="1"/>
</dbReference>
<evidence type="ECO:0000313" key="11">
    <source>
        <dbReference type="EMBL" id="PNC57138.1"/>
    </source>
</evidence>
<evidence type="ECO:0000256" key="7">
    <source>
        <dbReference type="ARBA" id="ARBA00023010"/>
    </source>
</evidence>
<evidence type="ECO:0000256" key="5">
    <source>
        <dbReference type="ARBA" id="ARBA00022927"/>
    </source>
</evidence>
<proteinExistence type="inferred from homology"/>
<sequence length="93" mass="10228">MFGLGTPEIIAILVIVFLLFGAKKLPEFARGLGKSLGEFKKAKSEFEEELLKTEKETMSDASASKTEVRPSPELSQPIDVEVEKTADSKPEDK</sequence>
<comment type="function">
    <text evidence="9">Part of the twin-arginine translocation (Tat) system that transports large folded proteins containing a characteristic twin-arginine motif in their signal peptide across membranes. TatA could form the protein-conducting channel of the Tat system.</text>
</comment>